<dbReference type="InterPro" id="IPR050121">
    <property type="entry name" value="Cytochrome_P450_monoxygenase"/>
</dbReference>
<keyword evidence="6" id="KW-1185">Reference proteome</keyword>
<keyword evidence="3" id="KW-0560">Oxidoreductase</keyword>
<dbReference type="InterPro" id="IPR036396">
    <property type="entry name" value="Cyt_P450_sf"/>
</dbReference>
<proteinExistence type="inferred from homology"/>
<dbReference type="Proteomes" id="UP000077266">
    <property type="component" value="Unassembled WGS sequence"/>
</dbReference>
<dbReference type="GO" id="GO:0020037">
    <property type="term" value="F:heme binding"/>
    <property type="evidence" value="ECO:0007669"/>
    <property type="project" value="InterPro"/>
</dbReference>
<sequence>MYSLTDNALGQQLSQYLSSLPKTYDWYTVGTGLAAVYAASKVAKAVYNLYLSPLASIPGPRFAAVSDWWLEWNALNFRRTPSIHEAFLKYGPIVRIGPTKVALANAEDVHEIYRTHEYRKSPWYRFFTFGGQSNMVHTKDPALHNLLRRCSAPAFRGDSLRAASAGLGEEMQDVVTRIKRDTADGSAIDVLHFFRLISLDVLGITVLGTRFDQMKTGQNHPVTEYLDDWFLDKAIANYLPPIAYNALKLVPSKKIQRIFTGDANMVNMAGQLYDSSSGNPEDGDVISLCKSYKDPATGQGISRGQVIGEVATFLGAGTDPTSVALAYIAYNIARDETFAKELRAELAMLPDHVIYDIDVLKELPYLNAYIKEVMRVHGPAPTFFERIVPEQGAYLSGHFLPGGTIVGGQSWTSHRDPKLFPEPMKIDPGRWIERTATGWKNREDVSPEMQAAYFPFMQGIRACAGRPLAEMEIILVTSTLVRNFRIKLDEKTTPESMAPRDLAVVGPAAQRCLLHFEHNPL</sequence>
<dbReference type="GO" id="GO:0005506">
    <property type="term" value="F:iron ion binding"/>
    <property type="evidence" value="ECO:0007669"/>
    <property type="project" value="InterPro"/>
</dbReference>
<dbReference type="STRING" id="1314781.A0A165MMC3"/>
<comment type="similarity">
    <text evidence="2">Belongs to the cytochrome P450 family.</text>
</comment>
<evidence type="ECO:0000256" key="1">
    <source>
        <dbReference type="ARBA" id="ARBA00005179"/>
    </source>
</evidence>
<protein>
    <submittedName>
        <fullName evidence="5">Cytochrome P450</fullName>
    </submittedName>
</protein>
<accession>A0A165MMC3</accession>
<dbReference type="InterPro" id="IPR001128">
    <property type="entry name" value="Cyt_P450"/>
</dbReference>
<dbReference type="EMBL" id="KV425909">
    <property type="protein sequence ID" value="KZV99478.1"/>
    <property type="molecule type" value="Genomic_DNA"/>
</dbReference>
<dbReference type="PANTHER" id="PTHR24305">
    <property type="entry name" value="CYTOCHROME P450"/>
    <property type="match status" value="1"/>
</dbReference>
<name>A0A165MMC3_EXIGL</name>
<keyword evidence="4" id="KW-0408">Iron</keyword>
<keyword evidence="4" id="KW-0349">Heme</keyword>
<dbReference type="GO" id="GO:0016705">
    <property type="term" value="F:oxidoreductase activity, acting on paired donors, with incorporation or reduction of molecular oxygen"/>
    <property type="evidence" value="ECO:0007669"/>
    <property type="project" value="InterPro"/>
</dbReference>
<dbReference type="Gene3D" id="1.10.630.10">
    <property type="entry name" value="Cytochrome P450"/>
    <property type="match status" value="1"/>
</dbReference>
<dbReference type="InParanoid" id="A0A165MMC3"/>
<reference evidence="5 6" key="1">
    <citation type="journal article" date="2016" name="Mol. Biol. Evol.">
        <title>Comparative Genomics of Early-Diverging Mushroom-Forming Fungi Provides Insights into the Origins of Lignocellulose Decay Capabilities.</title>
        <authorList>
            <person name="Nagy L.G."/>
            <person name="Riley R."/>
            <person name="Tritt A."/>
            <person name="Adam C."/>
            <person name="Daum C."/>
            <person name="Floudas D."/>
            <person name="Sun H."/>
            <person name="Yadav J.S."/>
            <person name="Pangilinan J."/>
            <person name="Larsson K.H."/>
            <person name="Matsuura K."/>
            <person name="Barry K."/>
            <person name="Labutti K."/>
            <person name="Kuo R."/>
            <person name="Ohm R.A."/>
            <person name="Bhattacharya S.S."/>
            <person name="Shirouzu T."/>
            <person name="Yoshinaga Y."/>
            <person name="Martin F.M."/>
            <person name="Grigoriev I.V."/>
            <person name="Hibbett D.S."/>
        </authorList>
    </citation>
    <scope>NUCLEOTIDE SEQUENCE [LARGE SCALE GENOMIC DNA]</scope>
    <source>
        <strain evidence="5 6">HHB12029</strain>
    </source>
</reference>
<evidence type="ECO:0000256" key="3">
    <source>
        <dbReference type="ARBA" id="ARBA00023002"/>
    </source>
</evidence>
<comment type="cofactor">
    <cofactor evidence="4">
        <name>heme</name>
        <dbReference type="ChEBI" id="CHEBI:30413"/>
    </cofactor>
</comment>
<dbReference type="PANTHER" id="PTHR24305:SF96">
    <property type="entry name" value="CYTOCHROME P450 MONOOXYGENASE STCB-RELATED"/>
    <property type="match status" value="1"/>
</dbReference>
<comment type="pathway">
    <text evidence="1">Secondary metabolite biosynthesis.</text>
</comment>
<dbReference type="PRINTS" id="PR00463">
    <property type="entry name" value="EP450I"/>
</dbReference>
<dbReference type="PRINTS" id="PR00385">
    <property type="entry name" value="P450"/>
</dbReference>
<evidence type="ECO:0000313" key="6">
    <source>
        <dbReference type="Proteomes" id="UP000077266"/>
    </source>
</evidence>
<dbReference type="OrthoDB" id="1470350at2759"/>
<organism evidence="5 6">
    <name type="scientific">Exidia glandulosa HHB12029</name>
    <dbReference type="NCBI Taxonomy" id="1314781"/>
    <lineage>
        <taxon>Eukaryota</taxon>
        <taxon>Fungi</taxon>
        <taxon>Dikarya</taxon>
        <taxon>Basidiomycota</taxon>
        <taxon>Agaricomycotina</taxon>
        <taxon>Agaricomycetes</taxon>
        <taxon>Auriculariales</taxon>
        <taxon>Exidiaceae</taxon>
        <taxon>Exidia</taxon>
    </lineage>
</organism>
<dbReference type="SUPFAM" id="SSF48264">
    <property type="entry name" value="Cytochrome P450"/>
    <property type="match status" value="1"/>
</dbReference>
<evidence type="ECO:0000256" key="4">
    <source>
        <dbReference type="PIRSR" id="PIRSR602401-1"/>
    </source>
</evidence>
<evidence type="ECO:0000256" key="2">
    <source>
        <dbReference type="ARBA" id="ARBA00010617"/>
    </source>
</evidence>
<keyword evidence="4" id="KW-0479">Metal-binding</keyword>
<gene>
    <name evidence="5" type="ORF">EXIGLDRAFT_724956</name>
</gene>
<dbReference type="Pfam" id="PF00067">
    <property type="entry name" value="p450"/>
    <property type="match status" value="1"/>
</dbReference>
<evidence type="ECO:0000313" key="5">
    <source>
        <dbReference type="EMBL" id="KZV99478.1"/>
    </source>
</evidence>
<feature type="binding site" description="axial binding residue" evidence="4">
    <location>
        <position position="463"/>
    </location>
    <ligand>
        <name>heme</name>
        <dbReference type="ChEBI" id="CHEBI:30413"/>
    </ligand>
    <ligandPart>
        <name>Fe</name>
        <dbReference type="ChEBI" id="CHEBI:18248"/>
    </ligandPart>
</feature>
<dbReference type="InterPro" id="IPR002401">
    <property type="entry name" value="Cyt_P450_E_grp-I"/>
</dbReference>
<dbReference type="AlphaFoldDB" id="A0A165MMC3"/>
<dbReference type="GO" id="GO:0004497">
    <property type="term" value="F:monooxygenase activity"/>
    <property type="evidence" value="ECO:0007669"/>
    <property type="project" value="InterPro"/>
</dbReference>